<comment type="caution">
    <text evidence="9">The sequence shown here is derived from an EMBL/GenBank/DDBJ whole genome shotgun (WGS) entry which is preliminary data.</text>
</comment>
<feature type="transmembrane region" description="Helical" evidence="8">
    <location>
        <begin position="71"/>
        <end position="89"/>
    </location>
</feature>
<accession>A0ABQ3X838</accession>
<keyword evidence="10" id="KW-1185">Reference proteome</keyword>
<keyword evidence="3" id="KW-0813">Transport</keyword>
<dbReference type="RefSeq" id="WP_239145172.1">
    <property type="nucleotide sequence ID" value="NZ_BAAAQE010000036.1"/>
</dbReference>
<feature type="transmembrane region" description="Helical" evidence="8">
    <location>
        <begin position="101"/>
        <end position="119"/>
    </location>
</feature>
<feature type="transmembrane region" description="Helical" evidence="8">
    <location>
        <begin position="244"/>
        <end position="276"/>
    </location>
</feature>
<comment type="similarity">
    <text evidence="2">Belongs to the binding-protein-dependent transport system permease family. FecCD subfamily.</text>
</comment>
<dbReference type="InterPro" id="IPR037294">
    <property type="entry name" value="ABC_BtuC-like"/>
</dbReference>
<protein>
    <submittedName>
        <fullName evidence="9">Iron ABC transporter permease</fullName>
    </submittedName>
</protein>
<feature type="transmembrane region" description="Helical" evidence="8">
    <location>
        <begin position="204"/>
        <end position="223"/>
    </location>
</feature>
<dbReference type="Proteomes" id="UP000612282">
    <property type="component" value="Unassembled WGS sequence"/>
</dbReference>
<dbReference type="PANTHER" id="PTHR30472:SF24">
    <property type="entry name" value="FERRIC ENTEROBACTIN TRANSPORT SYSTEM PERMEASE PROTEIN FEPG"/>
    <property type="match status" value="1"/>
</dbReference>
<evidence type="ECO:0000313" key="10">
    <source>
        <dbReference type="Proteomes" id="UP000612282"/>
    </source>
</evidence>
<feature type="transmembrane region" description="Helical" evidence="8">
    <location>
        <begin position="16"/>
        <end position="37"/>
    </location>
</feature>
<organism evidence="9 10">
    <name type="scientific">Actinoplanes couchii</name>
    <dbReference type="NCBI Taxonomy" id="403638"/>
    <lineage>
        <taxon>Bacteria</taxon>
        <taxon>Bacillati</taxon>
        <taxon>Actinomycetota</taxon>
        <taxon>Actinomycetes</taxon>
        <taxon>Micromonosporales</taxon>
        <taxon>Micromonosporaceae</taxon>
        <taxon>Actinoplanes</taxon>
    </lineage>
</organism>
<keyword evidence="7 8" id="KW-0472">Membrane</keyword>
<feature type="transmembrane region" description="Helical" evidence="8">
    <location>
        <begin position="315"/>
        <end position="332"/>
    </location>
</feature>
<evidence type="ECO:0000256" key="2">
    <source>
        <dbReference type="ARBA" id="ARBA00007935"/>
    </source>
</evidence>
<feature type="transmembrane region" description="Helical" evidence="8">
    <location>
        <begin position="288"/>
        <end position="308"/>
    </location>
</feature>
<dbReference type="InterPro" id="IPR000522">
    <property type="entry name" value="ABC_transptr_permease_BtuC"/>
</dbReference>
<evidence type="ECO:0000256" key="8">
    <source>
        <dbReference type="SAM" id="Phobius"/>
    </source>
</evidence>
<dbReference type="SUPFAM" id="SSF81345">
    <property type="entry name" value="ABC transporter involved in vitamin B12 uptake, BtuC"/>
    <property type="match status" value="1"/>
</dbReference>
<dbReference type="CDD" id="cd06550">
    <property type="entry name" value="TM_ABC_iron-siderophores_like"/>
    <property type="match status" value="1"/>
</dbReference>
<reference evidence="9 10" key="1">
    <citation type="submission" date="2021-01" db="EMBL/GenBank/DDBJ databases">
        <title>Whole genome shotgun sequence of Actinoplanes couchii NBRC 106145.</title>
        <authorList>
            <person name="Komaki H."/>
            <person name="Tamura T."/>
        </authorList>
    </citation>
    <scope>NUCLEOTIDE SEQUENCE [LARGE SCALE GENOMIC DNA]</scope>
    <source>
        <strain evidence="9 10">NBRC 106145</strain>
    </source>
</reference>
<comment type="subcellular location">
    <subcellularLocation>
        <location evidence="1">Cell membrane</location>
        <topology evidence="1">Multi-pass membrane protein</topology>
    </subcellularLocation>
</comment>
<dbReference type="Gene3D" id="1.10.3470.10">
    <property type="entry name" value="ABC transporter involved in vitamin B12 uptake, BtuC"/>
    <property type="match status" value="1"/>
</dbReference>
<keyword evidence="5 8" id="KW-0812">Transmembrane</keyword>
<evidence type="ECO:0000256" key="3">
    <source>
        <dbReference type="ARBA" id="ARBA00022448"/>
    </source>
</evidence>
<feature type="transmembrane region" description="Helical" evidence="8">
    <location>
        <begin position="155"/>
        <end position="174"/>
    </location>
</feature>
<gene>
    <name evidence="9" type="ORF">Aco03nite_029920</name>
</gene>
<dbReference type="Pfam" id="PF01032">
    <property type="entry name" value="FecCD"/>
    <property type="match status" value="1"/>
</dbReference>
<feature type="transmembrane region" description="Helical" evidence="8">
    <location>
        <begin position="125"/>
        <end position="143"/>
    </location>
</feature>
<keyword evidence="4" id="KW-1003">Cell membrane</keyword>
<keyword evidence="6 8" id="KW-1133">Transmembrane helix</keyword>
<sequence>MTGVVAAQRRAEQRRATTATTGVLLAVVAMFLLTLSYGEFRVSLVDVVKSLSGSGLPAVDYIVHTIRLPRALTALLVGLAFGLSGAIFQRLVRNPLASPDVIGVSAGASTAAVTAIIVFGAGGVFVSVAALTGALLTATAIYLLSWRSGVGGYRLVLVGIGIGAGLSSITSFLMTRADVRVAQEALFWLTGSVNGRTWGHVQPLAAELLFLVPAAMILGRALNGLQLGDDLARGLGWRVETTRLALLVTGVLLAGAATAAAGPVAFVAFVAGPIAARLVGGGRPALPASALVGALVVLVADFIGAHLLGATQFPAGVLTALVGAPYLLWLLASANRGGKA</sequence>
<dbReference type="EMBL" id="BOMG01000042">
    <property type="protein sequence ID" value="GID54588.1"/>
    <property type="molecule type" value="Genomic_DNA"/>
</dbReference>
<evidence type="ECO:0000313" key="9">
    <source>
        <dbReference type="EMBL" id="GID54588.1"/>
    </source>
</evidence>
<proteinExistence type="inferred from homology"/>
<evidence type="ECO:0000256" key="5">
    <source>
        <dbReference type="ARBA" id="ARBA00022692"/>
    </source>
</evidence>
<dbReference type="PANTHER" id="PTHR30472">
    <property type="entry name" value="FERRIC ENTEROBACTIN TRANSPORT SYSTEM PERMEASE PROTEIN"/>
    <property type="match status" value="1"/>
</dbReference>
<name>A0ABQ3X838_9ACTN</name>
<evidence type="ECO:0000256" key="7">
    <source>
        <dbReference type="ARBA" id="ARBA00023136"/>
    </source>
</evidence>
<evidence type="ECO:0000256" key="1">
    <source>
        <dbReference type="ARBA" id="ARBA00004651"/>
    </source>
</evidence>
<evidence type="ECO:0000256" key="4">
    <source>
        <dbReference type="ARBA" id="ARBA00022475"/>
    </source>
</evidence>
<evidence type="ECO:0000256" key="6">
    <source>
        <dbReference type="ARBA" id="ARBA00022989"/>
    </source>
</evidence>